<dbReference type="SUPFAM" id="SSF140931">
    <property type="entry name" value="Fic-like"/>
    <property type="match status" value="1"/>
</dbReference>
<evidence type="ECO:0000256" key="1">
    <source>
        <dbReference type="PIRSR" id="PIRSR640198-1"/>
    </source>
</evidence>
<dbReference type="PANTHER" id="PTHR13504">
    <property type="entry name" value="FIDO DOMAIN-CONTAINING PROTEIN DDB_G0283145"/>
    <property type="match status" value="1"/>
</dbReference>
<keyword evidence="2" id="KW-0547">Nucleotide-binding</keyword>
<evidence type="ECO:0000313" key="6">
    <source>
        <dbReference type="Proteomes" id="UP000777784"/>
    </source>
</evidence>
<dbReference type="EMBL" id="JAHJDP010000117">
    <property type="protein sequence ID" value="MBU2693182.1"/>
    <property type="molecule type" value="Genomic_DNA"/>
</dbReference>
<dbReference type="Gene3D" id="1.10.3290.10">
    <property type="entry name" value="Fido-like domain"/>
    <property type="match status" value="1"/>
</dbReference>
<dbReference type="InterPro" id="IPR003812">
    <property type="entry name" value="Fido"/>
</dbReference>
<organism evidence="5 6">
    <name type="scientific">Eiseniibacteriota bacterium</name>
    <dbReference type="NCBI Taxonomy" id="2212470"/>
    <lineage>
        <taxon>Bacteria</taxon>
        <taxon>Candidatus Eiseniibacteriota</taxon>
    </lineage>
</organism>
<dbReference type="PROSITE" id="PS51459">
    <property type="entry name" value="FIDO"/>
    <property type="match status" value="1"/>
</dbReference>
<reference evidence="5" key="1">
    <citation type="submission" date="2021-05" db="EMBL/GenBank/DDBJ databases">
        <title>Energy efficiency and biological interactions define the core microbiome of deep oligotrophic groundwater.</title>
        <authorList>
            <person name="Mehrshad M."/>
            <person name="Lopez-Fernandez M."/>
            <person name="Bell E."/>
            <person name="Bernier-Latmani R."/>
            <person name="Bertilsson S."/>
            <person name="Dopson M."/>
        </authorList>
    </citation>
    <scope>NUCLEOTIDE SEQUENCE</scope>
    <source>
        <strain evidence="5">Modern_marine.mb.64</strain>
    </source>
</reference>
<keyword evidence="2" id="KW-0067">ATP-binding</keyword>
<comment type="caution">
    <text evidence="5">The sequence shown here is derived from an EMBL/GenBank/DDBJ whole genome shotgun (WGS) entry which is preliminary data.</text>
</comment>
<dbReference type="Pfam" id="PF02661">
    <property type="entry name" value="Fic"/>
    <property type="match status" value="1"/>
</dbReference>
<gene>
    <name evidence="5" type="ORF">KJ970_19880</name>
</gene>
<dbReference type="InterPro" id="IPR036597">
    <property type="entry name" value="Fido-like_dom_sf"/>
</dbReference>
<evidence type="ECO:0000256" key="2">
    <source>
        <dbReference type="PIRSR" id="PIRSR640198-2"/>
    </source>
</evidence>
<evidence type="ECO:0000313" key="5">
    <source>
        <dbReference type="EMBL" id="MBU2693182.1"/>
    </source>
</evidence>
<feature type="transmembrane region" description="Helical" evidence="3">
    <location>
        <begin position="13"/>
        <end position="32"/>
    </location>
</feature>
<dbReference type="Proteomes" id="UP000777784">
    <property type="component" value="Unassembled WGS sequence"/>
</dbReference>
<proteinExistence type="predicted"/>
<dbReference type="AlphaFoldDB" id="A0A948S0R8"/>
<keyword evidence="3" id="KW-1133">Transmembrane helix</keyword>
<protein>
    <submittedName>
        <fullName evidence="5">Fic family protein</fullName>
    </submittedName>
</protein>
<sequence length="126" mass="14277">MTWSSEAVQSGEYHVLLVVAVFVVRFLAIHPFQDGNGRLSRALTTLLLLRAGYDYVPYSSLERIVEDNKEEYYKALRRAQSTLDQGEATALIGANRNMIKDHLARLVEAGYLARKGRGRGSWYEKV</sequence>
<dbReference type="InterPro" id="IPR040198">
    <property type="entry name" value="Fido_containing"/>
</dbReference>
<name>A0A948S0R8_UNCEI</name>
<evidence type="ECO:0000259" key="4">
    <source>
        <dbReference type="PROSITE" id="PS51459"/>
    </source>
</evidence>
<feature type="binding site" evidence="2">
    <location>
        <begin position="72"/>
        <end position="73"/>
    </location>
    <ligand>
        <name>ATP</name>
        <dbReference type="ChEBI" id="CHEBI:30616"/>
    </ligand>
</feature>
<evidence type="ECO:0000256" key="3">
    <source>
        <dbReference type="SAM" id="Phobius"/>
    </source>
</evidence>
<accession>A0A948S0R8</accession>
<keyword evidence="3" id="KW-0472">Membrane</keyword>
<feature type="binding site" evidence="2">
    <location>
        <begin position="34"/>
        <end position="41"/>
    </location>
    <ligand>
        <name>ATP</name>
        <dbReference type="ChEBI" id="CHEBI:30616"/>
    </ligand>
</feature>
<feature type="domain" description="Fido" evidence="4">
    <location>
        <begin position="1"/>
        <end position="94"/>
    </location>
</feature>
<feature type="active site" evidence="1">
    <location>
        <position position="30"/>
    </location>
</feature>
<dbReference type="GO" id="GO:0005524">
    <property type="term" value="F:ATP binding"/>
    <property type="evidence" value="ECO:0007669"/>
    <property type="project" value="UniProtKB-KW"/>
</dbReference>
<dbReference type="PANTHER" id="PTHR13504:SF38">
    <property type="entry name" value="FIDO DOMAIN-CONTAINING PROTEIN"/>
    <property type="match status" value="1"/>
</dbReference>
<keyword evidence="3" id="KW-0812">Transmembrane</keyword>